<dbReference type="PANTHER" id="PTHR37937">
    <property type="entry name" value="CONJUGATIVE TRANSFER: DNA TRANSPORT"/>
    <property type="match status" value="1"/>
</dbReference>
<comment type="caution">
    <text evidence="7">The sequence shown here is derived from an EMBL/GenBank/DDBJ whole genome shotgun (WGS) entry which is preliminary data.</text>
</comment>
<dbReference type="InterPro" id="IPR019476">
    <property type="entry name" value="T4SS_TraD_DNA-bd"/>
</dbReference>
<proteinExistence type="predicted"/>
<dbReference type="CDD" id="cd01127">
    <property type="entry name" value="TrwB_TraG_TraD_VirD4"/>
    <property type="match status" value="1"/>
</dbReference>
<feature type="domain" description="Type IV secretion system coupling protein TraD DNA-binding" evidence="6">
    <location>
        <begin position="68"/>
        <end position="416"/>
    </location>
</feature>
<dbReference type="Proteomes" id="UP000285290">
    <property type="component" value="Unassembled WGS sequence"/>
</dbReference>
<dbReference type="RefSeq" id="WP_117998331.1">
    <property type="nucleotide sequence ID" value="NZ_QRWI01000026.1"/>
</dbReference>
<dbReference type="GO" id="GO:0005886">
    <property type="term" value="C:plasma membrane"/>
    <property type="evidence" value="ECO:0007669"/>
    <property type="project" value="UniProtKB-SubCell"/>
</dbReference>
<keyword evidence="2" id="KW-1003">Cell membrane</keyword>
<gene>
    <name evidence="7" type="ORF">DW753_14140</name>
</gene>
<dbReference type="InterPro" id="IPR027417">
    <property type="entry name" value="P-loop_NTPase"/>
</dbReference>
<evidence type="ECO:0000256" key="2">
    <source>
        <dbReference type="ARBA" id="ARBA00022475"/>
    </source>
</evidence>
<dbReference type="SUPFAM" id="SSF52540">
    <property type="entry name" value="P-loop containing nucleoside triphosphate hydrolases"/>
    <property type="match status" value="1"/>
</dbReference>
<reference evidence="7 8" key="1">
    <citation type="submission" date="2018-08" db="EMBL/GenBank/DDBJ databases">
        <title>A genome reference for cultivated species of the human gut microbiota.</title>
        <authorList>
            <person name="Zou Y."/>
            <person name="Xue W."/>
            <person name="Luo G."/>
        </authorList>
    </citation>
    <scope>NUCLEOTIDE SEQUENCE [LARGE SCALE GENOMIC DNA]</scope>
    <source>
        <strain evidence="7 8">AM29-10</strain>
    </source>
</reference>
<evidence type="ECO:0000256" key="3">
    <source>
        <dbReference type="ARBA" id="ARBA00022692"/>
    </source>
</evidence>
<keyword evidence="3" id="KW-0812">Transmembrane</keyword>
<keyword evidence="4" id="KW-1133">Transmembrane helix</keyword>
<dbReference type="InterPro" id="IPR051539">
    <property type="entry name" value="T4SS-coupling_protein"/>
</dbReference>
<evidence type="ECO:0000259" key="6">
    <source>
        <dbReference type="Pfam" id="PF10412"/>
    </source>
</evidence>
<comment type="subcellular location">
    <subcellularLocation>
        <location evidence="1">Cell membrane</location>
        <topology evidence="1">Multi-pass membrane protein</topology>
    </subcellularLocation>
</comment>
<evidence type="ECO:0000256" key="4">
    <source>
        <dbReference type="ARBA" id="ARBA00022989"/>
    </source>
</evidence>
<organism evidence="7 8">
    <name type="scientific">Agathobacter rectalis</name>
    <dbReference type="NCBI Taxonomy" id="39491"/>
    <lineage>
        <taxon>Bacteria</taxon>
        <taxon>Bacillati</taxon>
        <taxon>Bacillota</taxon>
        <taxon>Clostridia</taxon>
        <taxon>Lachnospirales</taxon>
        <taxon>Lachnospiraceae</taxon>
        <taxon>Agathobacter</taxon>
    </lineage>
</organism>
<evidence type="ECO:0000313" key="7">
    <source>
        <dbReference type="EMBL" id="RHE30571.1"/>
    </source>
</evidence>
<sequence>MSFDYRNKYLETIGENEKNNGVYSKTIFGQDIQENPVPVWTSDKLSNPYVIFKDSKSKKSIGISRDKLALGMLALGVPGSGKTNFFNINLNRILETMENDDVIVIFDTKGDYLSEFGNKIPESEKIVIGNGEEYRNITNYHNIFAEIMPRRADGKLVYSYDSDVDALDISKQLFSNMKSESQPIFPAMSEQIFAAVLIYYMRTFWKTDQSKLNNRDLIHFFSSGTNEDLKKIFNLDYMRDQRSCMDYIAGKNNQTQGVNSYIGSILRTMFIGPFKEGNHDREFSMRDVMYGNQKKVVFIEYDLQKGYALAPMYGLIIDRALAYALGGRGENKKNKYFLLDEMLLLPKLMHIQDSVNFGRSQGVKVMCGLQNIMGLEDLYGEDGAKNILASFQNMVVFRVNDFDTRQFVIQRLGKNYSNHSLSAQQENMNVQREGNTIEDWQLLSLKLGEAVVLLEGESPFFFTMPLYK</sequence>
<evidence type="ECO:0000256" key="1">
    <source>
        <dbReference type="ARBA" id="ARBA00004651"/>
    </source>
</evidence>
<dbReference type="EMBL" id="QSKC01000027">
    <property type="protein sequence ID" value="RHE30571.1"/>
    <property type="molecule type" value="Genomic_DNA"/>
</dbReference>
<dbReference type="AlphaFoldDB" id="A0A414IQ65"/>
<dbReference type="PANTHER" id="PTHR37937:SF1">
    <property type="entry name" value="CONJUGATIVE TRANSFER: DNA TRANSPORT"/>
    <property type="match status" value="1"/>
</dbReference>
<evidence type="ECO:0000256" key="5">
    <source>
        <dbReference type="ARBA" id="ARBA00023136"/>
    </source>
</evidence>
<protein>
    <recommendedName>
        <fullName evidence="6">Type IV secretion system coupling protein TraD DNA-binding domain-containing protein</fullName>
    </recommendedName>
</protein>
<dbReference type="Pfam" id="PF10412">
    <property type="entry name" value="TrwB_AAD_bind"/>
    <property type="match status" value="1"/>
</dbReference>
<evidence type="ECO:0000313" key="8">
    <source>
        <dbReference type="Proteomes" id="UP000285290"/>
    </source>
</evidence>
<name>A0A414IQ65_9FIRM</name>
<keyword evidence="5" id="KW-0472">Membrane</keyword>
<dbReference type="Gene3D" id="3.40.50.300">
    <property type="entry name" value="P-loop containing nucleotide triphosphate hydrolases"/>
    <property type="match status" value="2"/>
</dbReference>
<accession>A0A414IQ65</accession>